<organism evidence="2">
    <name type="scientific">marine sediment metagenome</name>
    <dbReference type="NCBI Taxonomy" id="412755"/>
    <lineage>
        <taxon>unclassified sequences</taxon>
        <taxon>metagenomes</taxon>
        <taxon>ecological metagenomes</taxon>
    </lineage>
</organism>
<evidence type="ECO:0000313" key="2">
    <source>
        <dbReference type="EMBL" id="KKL86043.1"/>
    </source>
</evidence>
<sequence>MSKILKIKDCVNRAIEMRGKCVSTEYINNRTKMLWECKNGHQWWAKFAHIKSGHWCRQCTHKVNSEKQKLSNGLTDAIDFANSKNGKCLSKKYIGTHSHMSWKCECGHTWLATFANIKQGYWCPYCAGQIIFIDDCKFIARELGGECLSNTYKNSRAK</sequence>
<accession>A0A0F9FIE4</accession>
<feature type="non-terminal residue" evidence="2">
    <location>
        <position position="158"/>
    </location>
</feature>
<gene>
    <name evidence="2" type="ORF">LCGC14_1948640</name>
</gene>
<reference evidence="2" key="1">
    <citation type="journal article" date="2015" name="Nature">
        <title>Complex archaea that bridge the gap between prokaryotes and eukaryotes.</title>
        <authorList>
            <person name="Spang A."/>
            <person name="Saw J.H."/>
            <person name="Jorgensen S.L."/>
            <person name="Zaremba-Niedzwiedzka K."/>
            <person name="Martijn J."/>
            <person name="Lind A.E."/>
            <person name="van Eijk R."/>
            <person name="Schleper C."/>
            <person name="Guy L."/>
            <person name="Ettema T.J."/>
        </authorList>
    </citation>
    <scope>NUCLEOTIDE SEQUENCE</scope>
</reference>
<dbReference type="AlphaFoldDB" id="A0A0F9FIE4"/>
<dbReference type="Pfam" id="PF14311">
    <property type="entry name" value="DUF4379"/>
    <property type="match status" value="1"/>
</dbReference>
<proteinExistence type="predicted"/>
<dbReference type="InterPro" id="IPR025487">
    <property type="entry name" value="DUF4379"/>
</dbReference>
<feature type="domain" description="Treble clef zinc finger" evidence="1">
    <location>
        <begin position="93"/>
        <end position="128"/>
    </location>
</feature>
<name>A0A0F9FIE4_9ZZZZ</name>
<dbReference type="EMBL" id="LAZR01021230">
    <property type="protein sequence ID" value="KKL86043.1"/>
    <property type="molecule type" value="Genomic_DNA"/>
</dbReference>
<comment type="caution">
    <text evidence="2">The sequence shown here is derived from an EMBL/GenBank/DDBJ whole genome shotgun (WGS) entry which is preliminary data.</text>
</comment>
<evidence type="ECO:0000259" key="1">
    <source>
        <dbReference type="Pfam" id="PF14311"/>
    </source>
</evidence>
<protein>
    <recommendedName>
        <fullName evidence="1">Treble clef zinc finger domain-containing protein</fullName>
    </recommendedName>
</protein>